<dbReference type="OrthoDB" id="7560678at2"/>
<dbReference type="Pfam" id="PF13439">
    <property type="entry name" value="Glyco_transf_4"/>
    <property type="match status" value="1"/>
</dbReference>
<dbReference type="InterPro" id="IPR050194">
    <property type="entry name" value="Glycosyltransferase_grp1"/>
</dbReference>
<name>A0A418XAH5_9BURK</name>
<feature type="domain" description="Glycosyl transferase family 1" evidence="1">
    <location>
        <begin position="204"/>
        <end position="344"/>
    </location>
</feature>
<feature type="domain" description="Glycosyltransferase subfamily 4-like N-terminal" evidence="2">
    <location>
        <begin position="20"/>
        <end position="188"/>
    </location>
</feature>
<sequence>MTGRAVLHICNDFLWTKVHRNLYAQLDQMGVRQQVFTPLRKHSNRDSNRIEFLVPGSAIRFSSVLGGHHRIFFGLKIGKLLRDLEALDIIGGCDIVHATTLFSDGALAWEIFRKYRKPYIVAIRNTDINIFLRFKPHLILLARKILDNAQRLVFISQSNHDNFFAHPLLRMHRHDYRAKALVINNGIDRLWLDNARTQRRQAASDILFMGQFDPNKNVLRLIRAFLQLQATRPHLRLRLVGANGSQQAAVRKAVAAHAGKIVWHGHMAPGQQLLDVVRCCDVFAMASHHETFGLVYVEALSQGLPVLYTRGQGIDGTFIQNVGAAVDPKSVAAIRRGLEHIIDNFSAFDTGKVAFERFGWPHIAQRYAGMYEAILSSPDEYR</sequence>
<dbReference type="Pfam" id="PF00534">
    <property type="entry name" value="Glycos_transf_1"/>
    <property type="match status" value="1"/>
</dbReference>
<keyword evidence="4" id="KW-1185">Reference proteome</keyword>
<evidence type="ECO:0000259" key="2">
    <source>
        <dbReference type="Pfam" id="PF13439"/>
    </source>
</evidence>
<dbReference type="EMBL" id="QYUP01000173">
    <property type="protein sequence ID" value="RJG09480.1"/>
    <property type="molecule type" value="Genomic_DNA"/>
</dbReference>
<dbReference type="PANTHER" id="PTHR45947:SF3">
    <property type="entry name" value="SULFOQUINOVOSYL TRANSFERASE SQD2"/>
    <property type="match status" value="1"/>
</dbReference>
<protein>
    <submittedName>
        <fullName evidence="3">Glycosyltransferase</fullName>
    </submittedName>
</protein>
<organism evidence="3 4">
    <name type="scientific">Massilia cavernae</name>
    <dbReference type="NCBI Taxonomy" id="2320864"/>
    <lineage>
        <taxon>Bacteria</taxon>
        <taxon>Pseudomonadati</taxon>
        <taxon>Pseudomonadota</taxon>
        <taxon>Betaproteobacteria</taxon>
        <taxon>Burkholderiales</taxon>
        <taxon>Oxalobacteraceae</taxon>
        <taxon>Telluria group</taxon>
        <taxon>Massilia</taxon>
    </lineage>
</organism>
<evidence type="ECO:0000259" key="1">
    <source>
        <dbReference type="Pfam" id="PF00534"/>
    </source>
</evidence>
<keyword evidence="3" id="KW-0808">Transferase</keyword>
<gene>
    <name evidence="3" type="ORF">D3872_22630</name>
</gene>
<dbReference type="InterPro" id="IPR028098">
    <property type="entry name" value="Glyco_trans_4-like_N"/>
</dbReference>
<reference evidence="3 4" key="1">
    <citation type="submission" date="2018-09" db="EMBL/GenBank/DDBJ databases">
        <authorList>
            <person name="Zhu H."/>
        </authorList>
    </citation>
    <scope>NUCLEOTIDE SEQUENCE [LARGE SCALE GENOMIC DNA]</scope>
    <source>
        <strain evidence="3 4">K1S02-61</strain>
    </source>
</reference>
<proteinExistence type="predicted"/>
<dbReference type="Proteomes" id="UP000284006">
    <property type="component" value="Unassembled WGS sequence"/>
</dbReference>
<dbReference type="AlphaFoldDB" id="A0A418XAH5"/>
<dbReference type="SUPFAM" id="SSF53756">
    <property type="entry name" value="UDP-Glycosyltransferase/glycogen phosphorylase"/>
    <property type="match status" value="1"/>
</dbReference>
<comment type="caution">
    <text evidence="3">The sequence shown here is derived from an EMBL/GenBank/DDBJ whole genome shotgun (WGS) entry which is preliminary data.</text>
</comment>
<evidence type="ECO:0000313" key="3">
    <source>
        <dbReference type="EMBL" id="RJG09480.1"/>
    </source>
</evidence>
<accession>A0A418XAH5</accession>
<evidence type="ECO:0000313" key="4">
    <source>
        <dbReference type="Proteomes" id="UP000284006"/>
    </source>
</evidence>
<dbReference type="PANTHER" id="PTHR45947">
    <property type="entry name" value="SULFOQUINOVOSYL TRANSFERASE SQD2"/>
    <property type="match status" value="1"/>
</dbReference>
<dbReference type="RefSeq" id="WP_119812889.1">
    <property type="nucleotide sequence ID" value="NZ_QYUP01000173.1"/>
</dbReference>
<dbReference type="GO" id="GO:0016758">
    <property type="term" value="F:hexosyltransferase activity"/>
    <property type="evidence" value="ECO:0007669"/>
    <property type="project" value="TreeGrafter"/>
</dbReference>
<dbReference type="Gene3D" id="3.40.50.2000">
    <property type="entry name" value="Glycogen Phosphorylase B"/>
    <property type="match status" value="2"/>
</dbReference>
<dbReference type="InterPro" id="IPR001296">
    <property type="entry name" value="Glyco_trans_1"/>
</dbReference>